<dbReference type="AlphaFoldDB" id="D5V4U5"/>
<dbReference type="PANTHER" id="PTHR11635:SF152">
    <property type="entry name" value="CAMP-DEPENDENT PROTEIN KINASE TYPE I REGULATORY SUBUNIT-RELATED"/>
    <property type="match status" value="1"/>
</dbReference>
<keyword evidence="3" id="KW-1185">Reference proteome</keyword>
<dbReference type="InterPro" id="IPR050503">
    <property type="entry name" value="cAMP-dep_PK_reg_su-like"/>
</dbReference>
<dbReference type="PROSITE" id="PS50042">
    <property type="entry name" value="CNMP_BINDING_3"/>
    <property type="match status" value="1"/>
</dbReference>
<dbReference type="CDD" id="cd00038">
    <property type="entry name" value="CAP_ED"/>
    <property type="match status" value="1"/>
</dbReference>
<dbReference type="GO" id="GO:0030552">
    <property type="term" value="F:cAMP binding"/>
    <property type="evidence" value="ECO:0007669"/>
    <property type="project" value="TreeGrafter"/>
</dbReference>
<dbReference type="RefSeq" id="WP_013134052.1">
    <property type="nucleotide sequence ID" value="NC_014166.1"/>
</dbReference>
<dbReference type="GO" id="GO:0005952">
    <property type="term" value="C:cAMP-dependent protein kinase complex"/>
    <property type="evidence" value="ECO:0007669"/>
    <property type="project" value="InterPro"/>
</dbReference>
<dbReference type="InterPro" id="IPR014710">
    <property type="entry name" value="RmlC-like_jellyroll"/>
</dbReference>
<dbReference type="KEGG" id="ant:Arnit_0241"/>
<proteinExistence type="predicted"/>
<dbReference type="eggNOG" id="COG0664">
    <property type="taxonomic scope" value="Bacteria"/>
</dbReference>
<dbReference type="PANTHER" id="PTHR11635">
    <property type="entry name" value="CAMP-DEPENDENT PROTEIN KINASE REGULATORY CHAIN"/>
    <property type="match status" value="1"/>
</dbReference>
<dbReference type="Proteomes" id="UP000000939">
    <property type="component" value="Chromosome"/>
</dbReference>
<dbReference type="GO" id="GO:0004862">
    <property type="term" value="F:cAMP-dependent protein kinase inhibitor activity"/>
    <property type="evidence" value="ECO:0007669"/>
    <property type="project" value="TreeGrafter"/>
</dbReference>
<protein>
    <submittedName>
        <fullName evidence="2">Putative transcriptional regulator, Crp/Fnr family</fullName>
    </submittedName>
</protein>
<dbReference type="OrthoDB" id="9775207at2"/>
<dbReference type="Pfam" id="PF00027">
    <property type="entry name" value="cNMP_binding"/>
    <property type="match status" value="1"/>
</dbReference>
<dbReference type="GO" id="GO:0034236">
    <property type="term" value="F:protein kinase A catalytic subunit binding"/>
    <property type="evidence" value="ECO:0007669"/>
    <property type="project" value="TreeGrafter"/>
</dbReference>
<dbReference type="STRING" id="572480.Arnit_0241"/>
<dbReference type="GO" id="GO:0005829">
    <property type="term" value="C:cytosol"/>
    <property type="evidence" value="ECO:0007669"/>
    <property type="project" value="TreeGrafter"/>
</dbReference>
<evidence type="ECO:0000313" key="2">
    <source>
        <dbReference type="EMBL" id="ADG91907.1"/>
    </source>
</evidence>
<dbReference type="InterPro" id="IPR000595">
    <property type="entry name" value="cNMP-bd_dom"/>
</dbReference>
<accession>D5V4U5</accession>
<evidence type="ECO:0000259" key="1">
    <source>
        <dbReference type="PROSITE" id="PS50042"/>
    </source>
</evidence>
<dbReference type="HOGENOM" id="CLU_1623743_0_0_7"/>
<dbReference type="Gene3D" id="2.60.120.10">
    <property type="entry name" value="Jelly Rolls"/>
    <property type="match status" value="1"/>
</dbReference>
<gene>
    <name evidence="2" type="ordered locus">Arnit_0241</name>
</gene>
<organism evidence="2 3">
    <name type="scientific">Arcobacter nitrofigilis (strain ATCC 33309 / DSM 7299 / CCUG 15893 / LMG 7604 / NCTC 12251 / CI)</name>
    <name type="common">Campylobacter nitrofigilis</name>
    <dbReference type="NCBI Taxonomy" id="572480"/>
    <lineage>
        <taxon>Bacteria</taxon>
        <taxon>Pseudomonadati</taxon>
        <taxon>Campylobacterota</taxon>
        <taxon>Epsilonproteobacteria</taxon>
        <taxon>Campylobacterales</taxon>
        <taxon>Arcobacteraceae</taxon>
        <taxon>Arcobacter</taxon>
    </lineage>
</organism>
<feature type="domain" description="Cyclic nucleotide-binding" evidence="1">
    <location>
        <begin position="31"/>
        <end position="136"/>
    </location>
</feature>
<evidence type="ECO:0000313" key="3">
    <source>
        <dbReference type="Proteomes" id="UP000000939"/>
    </source>
</evidence>
<sequence length="163" mass="19062">MKTLENNTKDTNKKEIDAMKMLLKLSGKIPFFSILSKDEIEEIITEVQIITYKNKEIIFQEGETTRNYIYYLLKGRLYINRKKQIDSRSSVRIATIDKPALFGEMMRLTGEPRSATVESGESNTLVLAFRIKDFREQTSMSKFYKNVIMELSAKIVQMNKKHY</sequence>
<name>D5V4U5_ARCNC</name>
<dbReference type="EMBL" id="CP001999">
    <property type="protein sequence ID" value="ADG91907.1"/>
    <property type="molecule type" value="Genomic_DNA"/>
</dbReference>
<dbReference type="SUPFAM" id="SSF51206">
    <property type="entry name" value="cAMP-binding domain-like"/>
    <property type="match status" value="1"/>
</dbReference>
<dbReference type="InterPro" id="IPR018490">
    <property type="entry name" value="cNMP-bd_dom_sf"/>
</dbReference>
<reference evidence="2 3" key="1">
    <citation type="journal article" date="2010" name="Stand. Genomic Sci.">
        <title>Complete genome sequence of Arcobacter nitrofigilis type strain (CI).</title>
        <authorList>
            <person name="Pati A."/>
            <person name="Gronow S."/>
            <person name="Lapidus A."/>
            <person name="Copeland A."/>
            <person name="Glavina Del Rio T."/>
            <person name="Nolan M."/>
            <person name="Lucas S."/>
            <person name="Tice H."/>
            <person name="Cheng J.F."/>
            <person name="Han C."/>
            <person name="Chertkov O."/>
            <person name="Bruce D."/>
            <person name="Tapia R."/>
            <person name="Goodwin L."/>
            <person name="Pitluck S."/>
            <person name="Liolios K."/>
            <person name="Ivanova N."/>
            <person name="Mavromatis K."/>
            <person name="Chen A."/>
            <person name="Palaniappan K."/>
            <person name="Land M."/>
            <person name="Hauser L."/>
            <person name="Chang Y.J."/>
            <person name="Jeffries C.D."/>
            <person name="Detter J.C."/>
            <person name="Rohde M."/>
            <person name="Goker M."/>
            <person name="Bristow J."/>
            <person name="Eisen J.A."/>
            <person name="Markowitz V."/>
            <person name="Hugenholtz P."/>
            <person name="Klenk H.P."/>
            <person name="Kyrpides N.C."/>
        </authorList>
    </citation>
    <scope>NUCLEOTIDE SEQUENCE [LARGE SCALE GENOMIC DNA]</scope>
    <source>
        <strain evidence="3">ATCC 33309 / DSM 7299 / CCUG 15893 / LMG 7604 / NCTC 12251 / CI</strain>
    </source>
</reference>